<dbReference type="SUPFAM" id="SSF50998">
    <property type="entry name" value="Quinoprotein alcohol dehydrogenase-like"/>
    <property type="match status" value="1"/>
</dbReference>
<dbReference type="InterPro" id="IPR015943">
    <property type="entry name" value="WD40/YVTN_repeat-like_dom_sf"/>
</dbReference>
<protein>
    <submittedName>
        <fullName evidence="3">Alcohol dehydrogenase</fullName>
    </submittedName>
</protein>
<feature type="domain" description="Pyrrolo-quinoline quinone repeat" evidence="2">
    <location>
        <begin position="33"/>
        <end position="99"/>
    </location>
</feature>
<evidence type="ECO:0000313" key="4">
    <source>
        <dbReference type="Proteomes" id="UP000324974"/>
    </source>
</evidence>
<dbReference type="OrthoDB" id="255628at2"/>
<evidence type="ECO:0000313" key="3">
    <source>
        <dbReference type="EMBL" id="QEL15911.1"/>
    </source>
</evidence>
<dbReference type="KEGG" id="lrs:PX52LOC_02847"/>
<dbReference type="RefSeq" id="WP_149110678.1">
    <property type="nucleotide sequence ID" value="NZ_CP042425.1"/>
</dbReference>
<dbReference type="Gene3D" id="2.130.10.10">
    <property type="entry name" value="YVTN repeat-like/Quinoprotein amine dehydrogenase"/>
    <property type="match status" value="1"/>
</dbReference>
<name>A0A5C1A9N0_9BACT</name>
<reference evidence="4" key="1">
    <citation type="submission" date="2019-08" db="EMBL/GenBank/DDBJ databases">
        <title>Limnoglobus roseus gen. nov., sp. nov., a novel freshwater planctomycete with a giant genome from the family Gemmataceae.</title>
        <authorList>
            <person name="Kulichevskaya I.S."/>
            <person name="Naumoff D.G."/>
            <person name="Miroshnikov K."/>
            <person name="Ivanova A."/>
            <person name="Philippov D.A."/>
            <person name="Hakobyan A."/>
            <person name="Rijpstra I.C."/>
            <person name="Sinninghe Damste J.S."/>
            <person name="Liesack W."/>
            <person name="Dedysh S.N."/>
        </authorList>
    </citation>
    <scope>NUCLEOTIDE SEQUENCE [LARGE SCALE GENOMIC DNA]</scope>
    <source>
        <strain evidence="4">PX52</strain>
    </source>
</reference>
<gene>
    <name evidence="3" type="ORF">PX52LOC_02847</name>
</gene>
<dbReference type="InterPro" id="IPR011047">
    <property type="entry name" value="Quinoprotein_ADH-like_sf"/>
</dbReference>
<feature type="domain" description="Pyrrolo-quinoline quinone repeat" evidence="2">
    <location>
        <begin position="108"/>
        <end position="328"/>
    </location>
</feature>
<evidence type="ECO:0000256" key="1">
    <source>
        <dbReference type="SAM" id="SignalP"/>
    </source>
</evidence>
<dbReference type="InterPro" id="IPR018391">
    <property type="entry name" value="PQQ_b-propeller_rpt"/>
</dbReference>
<keyword evidence="1" id="KW-0732">Signal</keyword>
<dbReference type="SMART" id="SM00564">
    <property type="entry name" value="PQQ"/>
    <property type="match status" value="3"/>
</dbReference>
<sequence>MRSLLAALLVTSSATAADWPQFLGPKRDNTTTEKVAAWTGEPKVLWKQPVGEAHASPVVADGVVYAFYQPKGKNADALAAYDAKTGEQKWEKSYDREPLDLLFGNGPRGTPAVAGGQVFTLGSTGVLAAWDAKTGEVQWKVDTLKKFQAENLFFGISGSPLVADGKVFVNVGGKGAGVVAFDCKTGEVAWKATDDNASYSSPIAVGTGKAAEVVFLTKQYLRGLAVADGAELWKVPFADRSSESATTPLVVGESLVASSVTRGAELFKLTLGEKPGVTSEWKKPKLNCYFSTPVAVGDDLYMLNGVLSITPSITLRCVEAKTGTVRWEKKGVGGYHAALVLTGDGKLLMLDDKGGLTLFQPDAKEYKELAKSKVCGPTWAHPALVNGVVYLRDEKQLFAIELPAGK</sequence>
<dbReference type="Proteomes" id="UP000324974">
    <property type="component" value="Chromosome"/>
</dbReference>
<feature type="signal peptide" evidence="1">
    <location>
        <begin position="1"/>
        <end position="16"/>
    </location>
</feature>
<accession>A0A5C1A9N0</accession>
<dbReference type="EMBL" id="CP042425">
    <property type="protein sequence ID" value="QEL15911.1"/>
    <property type="molecule type" value="Genomic_DNA"/>
</dbReference>
<organism evidence="3 4">
    <name type="scientific">Limnoglobus roseus</name>
    <dbReference type="NCBI Taxonomy" id="2598579"/>
    <lineage>
        <taxon>Bacteria</taxon>
        <taxon>Pseudomonadati</taxon>
        <taxon>Planctomycetota</taxon>
        <taxon>Planctomycetia</taxon>
        <taxon>Gemmatales</taxon>
        <taxon>Gemmataceae</taxon>
        <taxon>Limnoglobus</taxon>
    </lineage>
</organism>
<dbReference type="PANTHER" id="PTHR34512">
    <property type="entry name" value="CELL SURFACE PROTEIN"/>
    <property type="match status" value="1"/>
</dbReference>
<proteinExistence type="predicted"/>
<dbReference type="Gene3D" id="2.40.10.480">
    <property type="match status" value="1"/>
</dbReference>
<evidence type="ECO:0000259" key="2">
    <source>
        <dbReference type="Pfam" id="PF13360"/>
    </source>
</evidence>
<dbReference type="Pfam" id="PF13360">
    <property type="entry name" value="PQQ_2"/>
    <property type="match status" value="2"/>
</dbReference>
<feature type="chain" id="PRO_5022683912" evidence="1">
    <location>
        <begin position="17"/>
        <end position="406"/>
    </location>
</feature>
<dbReference type="InterPro" id="IPR002372">
    <property type="entry name" value="PQQ_rpt_dom"/>
</dbReference>
<dbReference type="AlphaFoldDB" id="A0A5C1A9N0"/>
<dbReference type="PANTHER" id="PTHR34512:SF30">
    <property type="entry name" value="OUTER MEMBRANE PROTEIN ASSEMBLY FACTOR BAMB"/>
    <property type="match status" value="1"/>
</dbReference>
<keyword evidence="4" id="KW-1185">Reference proteome</keyword>